<gene>
    <name evidence="1" type="ORF">PHPALM_37611</name>
</gene>
<dbReference type="Proteomes" id="UP000237271">
    <property type="component" value="Unassembled WGS sequence"/>
</dbReference>
<dbReference type="EMBL" id="NCKW01020488">
    <property type="protein sequence ID" value="POM57828.1"/>
    <property type="molecule type" value="Genomic_DNA"/>
</dbReference>
<dbReference type="PANTHER" id="PTHR40866">
    <property type="entry name" value="BED-TYPE DOMAIN-CONTAINING PROTEIN"/>
    <property type="match status" value="1"/>
</dbReference>
<keyword evidence="2" id="KW-1185">Reference proteome</keyword>
<organism evidence="1 2">
    <name type="scientific">Phytophthora palmivora</name>
    <dbReference type="NCBI Taxonomy" id="4796"/>
    <lineage>
        <taxon>Eukaryota</taxon>
        <taxon>Sar</taxon>
        <taxon>Stramenopiles</taxon>
        <taxon>Oomycota</taxon>
        <taxon>Peronosporomycetes</taxon>
        <taxon>Peronosporales</taxon>
        <taxon>Peronosporaceae</taxon>
        <taxon>Phytophthora</taxon>
    </lineage>
</organism>
<evidence type="ECO:0000313" key="1">
    <source>
        <dbReference type="EMBL" id="POM57828.1"/>
    </source>
</evidence>
<reference evidence="1 2" key="1">
    <citation type="journal article" date="2017" name="Genome Biol. Evol.">
        <title>Phytophthora megakarya and P. palmivora, closely related causal agents of cacao black pod rot, underwent increases in genome sizes and gene numbers by different mechanisms.</title>
        <authorList>
            <person name="Ali S.S."/>
            <person name="Shao J."/>
            <person name="Lary D.J."/>
            <person name="Kronmiller B."/>
            <person name="Shen D."/>
            <person name="Strem M.D."/>
            <person name="Amoako-Attah I."/>
            <person name="Akrofi A.Y."/>
            <person name="Begoude B.A."/>
            <person name="Ten Hoopen G.M."/>
            <person name="Coulibaly K."/>
            <person name="Kebe B.I."/>
            <person name="Melnick R.L."/>
            <person name="Guiltinan M.J."/>
            <person name="Tyler B.M."/>
            <person name="Meinhardt L.W."/>
            <person name="Bailey B.A."/>
        </authorList>
    </citation>
    <scope>NUCLEOTIDE SEQUENCE [LARGE SCALE GENOMIC DNA]</scope>
    <source>
        <strain evidence="2">sbr112.9</strain>
    </source>
</reference>
<sequence>MVPIINGGVEDQFTSAHVALLTSILKFLSGLLLMPCIRSLTTVLQTDGHRLNLAVNAFMIDWKLGWIKFMHLCASCVVLMLRRYSGNRFFKFKEAVETEADAIAELIPTKSEENRLQLSSNSSRTLKLRLGISKAKTVCHCWTLETCSTRSPNARKSLGAKVKIMKSPVFESACVDVLMEKADLLSRQLRPTLSVFAVDADAETDQEGKKYVFADWVLKKR</sequence>
<dbReference type="PANTHER" id="PTHR40866:SF1">
    <property type="entry name" value="BED-TYPE DOMAIN-CONTAINING PROTEIN"/>
    <property type="match status" value="1"/>
</dbReference>
<name>A0A2P4WWZ7_9STRA</name>
<evidence type="ECO:0000313" key="2">
    <source>
        <dbReference type="Proteomes" id="UP000237271"/>
    </source>
</evidence>
<comment type="caution">
    <text evidence="1">The sequence shown here is derived from an EMBL/GenBank/DDBJ whole genome shotgun (WGS) entry which is preliminary data.</text>
</comment>
<proteinExistence type="predicted"/>
<protein>
    <submittedName>
        <fullName evidence="1">Uncharacterized protein</fullName>
    </submittedName>
</protein>
<accession>A0A2P4WWZ7</accession>
<dbReference type="AlphaFoldDB" id="A0A2P4WWZ7"/>